<keyword evidence="3" id="KW-1003">Cell membrane</keyword>
<evidence type="ECO:0000256" key="3">
    <source>
        <dbReference type="ARBA" id="ARBA00022475"/>
    </source>
</evidence>
<evidence type="ECO:0000256" key="1">
    <source>
        <dbReference type="ARBA" id="ARBA00004651"/>
    </source>
</evidence>
<evidence type="ECO:0000256" key="2">
    <source>
        <dbReference type="ARBA" id="ARBA00022448"/>
    </source>
</evidence>
<gene>
    <name evidence="9" type="ORF">RQP52_19450</name>
</gene>
<comment type="subcellular location">
    <subcellularLocation>
        <location evidence="1">Cell membrane</location>
        <topology evidence="1">Multi-pass membrane protein</topology>
    </subcellularLocation>
</comment>
<evidence type="ECO:0000256" key="5">
    <source>
        <dbReference type="ARBA" id="ARBA00022989"/>
    </source>
</evidence>
<proteinExistence type="predicted"/>
<dbReference type="Proteomes" id="UP001260980">
    <property type="component" value="Unassembled WGS sequence"/>
</dbReference>
<dbReference type="PANTHER" id="PTHR43744:SF9">
    <property type="entry name" value="POLYGALACTURONAN_RHAMNOGALACTURONAN TRANSPORT SYSTEM PERMEASE PROTEIN YTCP"/>
    <property type="match status" value="1"/>
</dbReference>
<comment type="caution">
    <text evidence="9">The sequence shown here is derived from an EMBL/GenBank/DDBJ whole genome shotgun (WGS) entry which is preliminary data.</text>
</comment>
<reference evidence="9 10" key="1">
    <citation type="submission" date="2023-10" db="EMBL/GenBank/DDBJ databases">
        <title>Paenibacillus strain PFR10 Genome sequencing and assembly.</title>
        <authorList>
            <person name="Kim I."/>
        </authorList>
    </citation>
    <scope>NUCLEOTIDE SEQUENCE [LARGE SCALE GENOMIC DNA]</scope>
    <source>
        <strain evidence="9 10">PFR10</strain>
    </source>
</reference>
<evidence type="ECO:0000256" key="4">
    <source>
        <dbReference type="ARBA" id="ARBA00022692"/>
    </source>
</evidence>
<dbReference type="Gene3D" id="1.10.3720.10">
    <property type="entry name" value="MetI-like"/>
    <property type="match status" value="1"/>
</dbReference>
<dbReference type="RefSeq" id="WP_315953392.1">
    <property type="nucleotide sequence ID" value="NZ_JAWCUD010000006.1"/>
</dbReference>
<feature type="transmembrane region" description="Helical" evidence="7">
    <location>
        <begin position="125"/>
        <end position="150"/>
    </location>
</feature>
<dbReference type="EMBL" id="JAWCUD010000006">
    <property type="protein sequence ID" value="MDU0203259.1"/>
    <property type="molecule type" value="Genomic_DNA"/>
</dbReference>
<feature type="domain" description="ABC transmembrane type-1" evidence="8">
    <location>
        <begin position="90"/>
        <end position="284"/>
    </location>
</feature>
<keyword evidence="2" id="KW-0813">Transport</keyword>
<feature type="transmembrane region" description="Helical" evidence="7">
    <location>
        <begin position="90"/>
        <end position="113"/>
    </location>
</feature>
<dbReference type="PANTHER" id="PTHR43744">
    <property type="entry name" value="ABC TRANSPORTER PERMEASE PROTEIN MG189-RELATED-RELATED"/>
    <property type="match status" value="1"/>
</dbReference>
<organism evidence="9 10">
    <name type="scientific">Paenibacillus violae</name>
    <dbReference type="NCBI Taxonomy" id="3077234"/>
    <lineage>
        <taxon>Bacteria</taxon>
        <taxon>Bacillati</taxon>
        <taxon>Bacillota</taxon>
        <taxon>Bacilli</taxon>
        <taxon>Bacillales</taxon>
        <taxon>Paenibacillaceae</taxon>
        <taxon>Paenibacillus</taxon>
    </lineage>
</organism>
<dbReference type="InterPro" id="IPR035906">
    <property type="entry name" value="MetI-like_sf"/>
</dbReference>
<keyword evidence="5 7" id="KW-1133">Transmembrane helix</keyword>
<feature type="transmembrane region" description="Helical" evidence="7">
    <location>
        <begin position="23"/>
        <end position="49"/>
    </location>
</feature>
<dbReference type="SUPFAM" id="SSF161098">
    <property type="entry name" value="MetI-like"/>
    <property type="match status" value="1"/>
</dbReference>
<protein>
    <submittedName>
        <fullName evidence="9">Carbohydrate ABC transporter permease</fullName>
    </submittedName>
</protein>
<sequence length="307" mass="33867">MKPILSHTVRPRRRVFGINADSAFGVINLLILSVITLATLLPVITVLLSSITPMSDVINQPNAFIVIPTSLTFEYYAWLFRGSSKIIDAYTITILRTLIGTTVSLVITILTAYPLSKKFLPGRGGIMGIFFFTMLFSGGMIPTFLVVNSLYLTNTFWAMIIPSALSVYNLIIMRTFFQTIPIELEESAIIDGASEMTTLLKVILPVMLPSLATISLFYAVAHWNSFFDAVLYITDRQLWPLQLLLREILVANDIGGLALGGSLSDNRPPASVLINSTIVVAVLPIMCVYPFLQRYFVQGMMVGSIKG</sequence>
<accession>A0ABU3RGV1</accession>
<keyword evidence="4 7" id="KW-0812">Transmembrane</keyword>
<dbReference type="PROSITE" id="PS50928">
    <property type="entry name" value="ABC_TM1"/>
    <property type="match status" value="1"/>
</dbReference>
<feature type="transmembrane region" description="Helical" evidence="7">
    <location>
        <begin position="198"/>
        <end position="221"/>
    </location>
</feature>
<evidence type="ECO:0000259" key="8">
    <source>
        <dbReference type="PROSITE" id="PS50928"/>
    </source>
</evidence>
<evidence type="ECO:0000256" key="6">
    <source>
        <dbReference type="ARBA" id="ARBA00023136"/>
    </source>
</evidence>
<evidence type="ECO:0000313" key="9">
    <source>
        <dbReference type="EMBL" id="MDU0203259.1"/>
    </source>
</evidence>
<keyword evidence="6 7" id="KW-0472">Membrane</keyword>
<dbReference type="InterPro" id="IPR000515">
    <property type="entry name" value="MetI-like"/>
</dbReference>
<evidence type="ECO:0000313" key="10">
    <source>
        <dbReference type="Proteomes" id="UP001260980"/>
    </source>
</evidence>
<keyword evidence="10" id="KW-1185">Reference proteome</keyword>
<evidence type="ECO:0000256" key="7">
    <source>
        <dbReference type="SAM" id="Phobius"/>
    </source>
</evidence>
<feature type="transmembrane region" description="Helical" evidence="7">
    <location>
        <begin position="272"/>
        <end position="292"/>
    </location>
</feature>
<feature type="transmembrane region" description="Helical" evidence="7">
    <location>
        <begin position="61"/>
        <end position="78"/>
    </location>
</feature>
<name>A0ABU3RGV1_9BACL</name>
<dbReference type="CDD" id="cd06261">
    <property type="entry name" value="TM_PBP2"/>
    <property type="match status" value="1"/>
</dbReference>